<accession>A0A2T5JGE2</accession>
<evidence type="ECO:0000256" key="5">
    <source>
        <dbReference type="ARBA" id="ARBA00023237"/>
    </source>
</evidence>
<dbReference type="Pfam" id="PF07980">
    <property type="entry name" value="SusD_RagB"/>
    <property type="match status" value="1"/>
</dbReference>
<comment type="similarity">
    <text evidence="2">Belongs to the SusD family.</text>
</comment>
<evidence type="ECO:0000256" key="3">
    <source>
        <dbReference type="ARBA" id="ARBA00022729"/>
    </source>
</evidence>
<dbReference type="AlphaFoldDB" id="A0A2T5JGE2"/>
<keyword evidence="8" id="KW-1185">Reference proteome</keyword>
<proteinExistence type="inferred from homology"/>
<evidence type="ECO:0000313" key="8">
    <source>
        <dbReference type="Proteomes" id="UP000244168"/>
    </source>
</evidence>
<reference evidence="7 8" key="1">
    <citation type="submission" date="2018-04" db="EMBL/GenBank/DDBJ databases">
        <title>Genomic Encyclopedia of Archaeal and Bacterial Type Strains, Phase II (KMG-II): from individual species to whole genera.</title>
        <authorList>
            <person name="Goeker M."/>
        </authorList>
    </citation>
    <scope>NUCLEOTIDE SEQUENCE [LARGE SCALE GENOMIC DNA]</scope>
    <source>
        <strain evidence="7 8">DSM 26809</strain>
    </source>
</reference>
<dbReference type="Gene3D" id="1.10.3780.10">
    <property type="entry name" value="SusD-like"/>
    <property type="match status" value="1"/>
</dbReference>
<dbReference type="InterPro" id="IPR011990">
    <property type="entry name" value="TPR-like_helical_dom_sf"/>
</dbReference>
<dbReference type="Proteomes" id="UP000244168">
    <property type="component" value="Unassembled WGS sequence"/>
</dbReference>
<dbReference type="InterPro" id="IPR012944">
    <property type="entry name" value="SusD_RagB_dom"/>
</dbReference>
<evidence type="ECO:0000259" key="6">
    <source>
        <dbReference type="Pfam" id="PF07980"/>
    </source>
</evidence>
<dbReference type="SUPFAM" id="SSF48452">
    <property type="entry name" value="TPR-like"/>
    <property type="match status" value="1"/>
</dbReference>
<gene>
    <name evidence="7" type="ORF">C8P68_101713</name>
</gene>
<name>A0A2T5JGE2_9SPHI</name>
<feature type="domain" description="RagB/SusD" evidence="6">
    <location>
        <begin position="361"/>
        <end position="531"/>
    </location>
</feature>
<evidence type="ECO:0000256" key="1">
    <source>
        <dbReference type="ARBA" id="ARBA00004442"/>
    </source>
</evidence>
<keyword evidence="4" id="KW-0472">Membrane</keyword>
<dbReference type="CDD" id="cd08977">
    <property type="entry name" value="SusD"/>
    <property type="match status" value="1"/>
</dbReference>
<comment type="subcellular location">
    <subcellularLocation>
        <location evidence="1">Cell outer membrane</location>
    </subcellularLocation>
</comment>
<evidence type="ECO:0000256" key="4">
    <source>
        <dbReference type="ARBA" id="ARBA00023136"/>
    </source>
</evidence>
<evidence type="ECO:0000313" key="7">
    <source>
        <dbReference type="EMBL" id="PTR01479.1"/>
    </source>
</evidence>
<keyword evidence="3" id="KW-0732">Signal</keyword>
<dbReference type="Gene3D" id="1.25.40.390">
    <property type="match status" value="1"/>
</dbReference>
<dbReference type="EMBL" id="QAOQ01000001">
    <property type="protein sequence ID" value="PTR01479.1"/>
    <property type="molecule type" value="Genomic_DNA"/>
</dbReference>
<protein>
    <submittedName>
        <fullName evidence="7">Putative outer membrane starch-binding protein</fullName>
    </submittedName>
</protein>
<evidence type="ECO:0000256" key="2">
    <source>
        <dbReference type="ARBA" id="ARBA00006275"/>
    </source>
</evidence>
<sequence>MAALVAGSLSACKKGMDLTPNYQVTASSVYSTPAGYKQALAKVYGSMALTGNTGPSGSPDLPIGDEGQNVDFFRTWWGAQELSTDEAVSNWGDAGLADFHNLNWNSSNNFLKGLYYRSMYQITLCNDFIRQSSDANLSSRGITGSDATDVHYYVAEARFIRAFQYWVLMDLFGNPPFVTDANAVGSALPPQTDRKTLFNYIESELKAIDGSLKAPRTNEYGRADQAAEWALLARLYLNAQVYTGTARYADAITYANKVINAGYTLMPVYDNLMLADNNVANTEFIWTINYDGLKTTSYGGTTFMTHAQVGGSMPAAAFGLNGGWGGMRTTRALSDLFPANTSTAFPNNGNPDTRAEFWTDGQTADISDVTNFTGGGYGVNKYRNVLSTNAAQSGSSKDYSDVDFPVFRLAEMYLIYAEAVLRGGTGGDAATALTYINKLRTRAYAGKTTGNIAASDLTTDFILQERARELYWECQRRTDLVRYGRFAESTYLWQWKGGVKTGTGVPSFRNLFPIPVDDINANSNLKQNPGY</sequence>
<comment type="caution">
    <text evidence="7">The sequence shown here is derived from an EMBL/GenBank/DDBJ whole genome shotgun (WGS) entry which is preliminary data.</text>
</comment>
<dbReference type="Gene3D" id="1.25.40.10">
    <property type="entry name" value="Tetratricopeptide repeat domain"/>
    <property type="match status" value="1"/>
</dbReference>
<organism evidence="7 8">
    <name type="scientific">Mucilaginibacter yixingensis</name>
    <dbReference type="NCBI Taxonomy" id="1295612"/>
    <lineage>
        <taxon>Bacteria</taxon>
        <taxon>Pseudomonadati</taxon>
        <taxon>Bacteroidota</taxon>
        <taxon>Sphingobacteriia</taxon>
        <taxon>Sphingobacteriales</taxon>
        <taxon>Sphingobacteriaceae</taxon>
        <taxon>Mucilaginibacter</taxon>
    </lineage>
</organism>
<dbReference type="GO" id="GO:0009279">
    <property type="term" value="C:cell outer membrane"/>
    <property type="evidence" value="ECO:0007669"/>
    <property type="project" value="UniProtKB-SubCell"/>
</dbReference>
<keyword evidence="5" id="KW-0998">Cell outer membrane</keyword>